<dbReference type="AlphaFoldDB" id="A0A1G6PJR8"/>
<dbReference type="OrthoDB" id="9798250at2"/>
<dbReference type="Pfam" id="PF09837">
    <property type="entry name" value="DUF2064"/>
    <property type="match status" value="1"/>
</dbReference>
<sequence>MMKNSALIIFQKNAELGKVKTRLAKDLGDQEALAIYEKLCDFTHQVCSQLNVEKYVYYSSFVPDNKPQGPTYRMRLQSGENLGDRMLNAFEDLFQSNFQKLIIIGTDCPEISAELIQKAFDQLDSKDVVIGPAEDGGYYLLGMNKLIPSLFKGISWSSEMVFDQTKSIIEAKKLTYYLLPMLSDIDRLEDWEKMKSLFTSTYE</sequence>
<dbReference type="InterPro" id="IPR018641">
    <property type="entry name" value="Trfase_1_rSAM/seldom-assoc"/>
</dbReference>
<name>A0A1G6PJR8_9BACT</name>
<dbReference type="EMBL" id="FNAC01000006">
    <property type="protein sequence ID" value="SDC79657.1"/>
    <property type="molecule type" value="Genomic_DNA"/>
</dbReference>
<proteinExistence type="predicted"/>
<dbReference type="STRING" id="686796.SAMN04488104_100644"/>
<dbReference type="Gene3D" id="3.90.550.10">
    <property type="entry name" value="Spore Coat Polysaccharide Biosynthesis Protein SpsA, Chain A"/>
    <property type="match status" value="1"/>
</dbReference>
<dbReference type="RefSeq" id="WP_087938184.1">
    <property type="nucleotide sequence ID" value="NZ_MSSX01000005.1"/>
</dbReference>
<protein>
    <recommendedName>
        <fullName evidence="3">Glycosyltransferase</fullName>
    </recommendedName>
</protein>
<gene>
    <name evidence="1" type="ORF">SAMN04488104_100644</name>
</gene>
<dbReference type="PANTHER" id="PTHR36529">
    <property type="entry name" value="SLL1095 PROTEIN"/>
    <property type="match status" value="1"/>
</dbReference>
<dbReference type="SUPFAM" id="SSF53448">
    <property type="entry name" value="Nucleotide-diphospho-sugar transferases"/>
    <property type="match status" value="1"/>
</dbReference>
<organism evidence="1 2">
    <name type="scientific">Algoriphagus faecimaris</name>
    <dbReference type="NCBI Taxonomy" id="686796"/>
    <lineage>
        <taxon>Bacteria</taxon>
        <taxon>Pseudomonadati</taxon>
        <taxon>Bacteroidota</taxon>
        <taxon>Cytophagia</taxon>
        <taxon>Cytophagales</taxon>
        <taxon>Cyclobacteriaceae</taxon>
        <taxon>Algoriphagus</taxon>
    </lineage>
</organism>
<evidence type="ECO:0000313" key="2">
    <source>
        <dbReference type="Proteomes" id="UP000199060"/>
    </source>
</evidence>
<evidence type="ECO:0000313" key="1">
    <source>
        <dbReference type="EMBL" id="SDC79657.1"/>
    </source>
</evidence>
<evidence type="ECO:0008006" key="3">
    <source>
        <dbReference type="Google" id="ProtNLM"/>
    </source>
</evidence>
<keyword evidence="2" id="KW-1185">Reference proteome</keyword>
<accession>A0A1G6PJR8</accession>
<dbReference type="Proteomes" id="UP000199060">
    <property type="component" value="Unassembled WGS sequence"/>
</dbReference>
<dbReference type="NCBIfam" id="TIGR04282">
    <property type="entry name" value="glyco_like_cofC"/>
    <property type="match status" value="1"/>
</dbReference>
<dbReference type="PANTHER" id="PTHR36529:SF1">
    <property type="entry name" value="GLYCOSYLTRANSFERASE"/>
    <property type="match status" value="1"/>
</dbReference>
<reference evidence="2" key="1">
    <citation type="submission" date="2016-10" db="EMBL/GenBank/DDBJ databases">
        <authorList>
            <person name="Varghese N."/>
            <person name="Submissions S."/>
        </authorList>
    </citation>
    <scope>NUCLEOTIDE SEQUENCE [LARGE SCALE GENOMIC DNA]</scope>
    <source>
        <strain evidence="2">DSM 23095</strain>
    </source>
</reference>
<dbReference type="InterPro" id="IPR029044">
    <property type="entry name" value="Nucleotide-diphossugar_trans"/>
</dbReference>